<evidence type="ECO:0000256" key="1">
    <source>
        <dbReference type="SAM" id="MobiDB-lite"/>
    </source>
</evidence>
<feature type="transmembrane region" description="Helical" evidence="2">
    <location>
        <begin position="220"/>
        <end position="244"/>
    </location>
</feature>
<keyword evidence="2" id="KW-0472">Membrane</keyword>
<gene>
    <name evidence="3" type="ORF">C1SCF055_LOCUS41002</name>
</gene>
<evidence type="ECO:0000313" key="4">
    <source>
        <dbReference type="EMBL" id="CAL4803561.1"/>
    </source>
</evidence>
<keyword evidence="2" id="KW-0812">Transmembrane</keyword>
<dbReference type="Proteomes" id="UP001152797">
    <property type="component" value="Unassembled WGS sequence"/>
</dbReference>
<protein>
    <submittedName>
        <fullName evidence="4">YhfC family intramembrane metalloprotease</fullName>
    </submittedName>
</protein>
<evidence type="ECO:0000256" key="2">
    <source>
        <dbReference type="SAM" id="Phobius"/>
    </source>
</evidence>
<dbReference type="GO" id="GO:0008237">
    <property type="term" value="F:metallopeptidase activity"/>
    <property type="evidence" value="ECO:0007669"/>
    <property type="project" value="UniProtKB-KW"/>
</dbReference>
<dbReference type="OrthoDB" id="418368at2759"/>
<sequence length="417" mass="46353">MPPPVKAFLAPYNHLRYRYPETWRRLVQMQETRDPCPEGLEMKSSLDSGMKKSASLPSVSKKPSKHRSDSEGHRRRRHGEKEGGHKSRRKKELTEEEKVSMLRRMNAFAKRNPNGGVAEGDGSYHHIVTCIWAAMACNGNVTSDSKGLSDMHCWTKSCRLNIAGEALIADESDYVQMPSEEEIEAFRQRIHCCVPFLLLSIAPFVAIYGFCVPEALLAPWWVFVAGAAGWWLAFILRVPVILAGKGMVNQSQRQNITVLISGPAEESVRIAMLFFFDWNRLFAYTFALGLGWTGLELVFTVVQCLASIQLLQGVNRGDAQAIEAFKALGAQTGRPDPLAVDPFWGVLERCSAHAIHISMSLYGALSPWSLLVTAPLHSFLNWFTVTMVPKIGILIVELLLFCAAVALMAAALAIWGH</sequence>
<dbReference type="EMBL" id="CAMXCT020006573">
    <property type="protein sequence ID" value="CAL1169624.1"/>
    <property type="molecule type" value="Genomic_DNA"/>
</dbReference>
<reference evidence="4 5" key="2">
    <citation type="submission" date="2024-05" db="EMBL/GenBank/DDBJ databases">
        <authorList>
            <person name="Chen Y."/>
            <person name="Shah S."/>
            <person name="Dougan E. K."/>
            <person name="Thang M."/>
            <person name="Chan C."/>
        </authorList>
    </citation>
    <scope>NUCLEOTIDE SEQUENCE [LARGE SCALE GENOMIC DNA]</scope>
</reference>
<keyword evidence="2" id="KW-1133">Transmembrane helix</keyword>
<evidence type="ECO:0000313" key="3">
    <source>
        <dbReference type="EMBL" id="CAI4016249.1"/>
    </source>
</evidence>
<feature type="transmembrane region" description="Helical" evidence="2">
    <location>
        <begin position="282"/>
        <end position="306"/>
    </location>
</feature>
<organism evidence="3">
    <name type="scientific">Cladocopium goreaui</name>
    <dbReference type="NCBI Taxonomy" id="2562237"/>
    <lineage>
        <taxon>Eukaryota</taxon>
        <taxon>Sar</taxon>
        <taxon>Alveolata</taxon>
        <taxon>Dinophyceae</taxon>
        <taxon>Suessiales</taxon>
        <taxon>Symbiodiniaceae</taxon>
        <taxon>Cladocopium</taxon>
    </lineage>
</organism>
<dbReference type="Pfam" id="PF10086">
    <property type="entry name" value="YhfC"/>
    <property type="match status" value="1"/>
</dbReference>
<comment type="caution">
    <text evidence="3">The sequence shown here is derived from an EMBL/GenBank/DDBJ whole genome shotgun (WGS) entry which is preliminary data.</text>
</comment>
<feature type="transmembrane region" description="Helical" evidence="2">
    <location>
        <begin position="359"/>
        <end position="379"/>
    </location>
</feature>
<dbReference type="AlphaFoldDB" id="A0A9P1DV45"/>
<keyword evidence="4" id="KW-0378">Hydrolase</keyword>
<proteinExistence type="predicted"/>
<dbReference type="EMBL" id="CAMXCT030006573">
    <property type="protein sequence ID" value="CAL4803561.1"/>
    <property type="molecule type" value="Genomic_DNA"/>
</dbReference>
<keyword evidence="4" id="KW-0645">Protease</keyword>
<feature type="transmembrane region" description="Helical" evidence="2">
    <location>
        <begin position="190"/>
        <end position="208"/>
    </location>
</feature>
<feature type="region of interest" description="Disordered" evidence="1">
    <location>
        <begin position="34"/>
        <end position="97"/>
    </location>
</feature>
<reference evidence="3" key="1">
    <citation type="submission" date="2022-10" db="EMBL/GenBank/DDBJ databases">
        <authorList>
            <person name="Chen Y."/>
            <person name="Dougan E. K."/>
            <person name="Chan C."/>
            <person name="Rhodes N."/>
            <person name="Thang M."/>
        </authorList>
    </citation>
    <scope>NUCLEOTIDE SEQUENCE</scope>
</reference>
<keyword evidence="4" id="KW-0482">Metalloprotease</keyword>
<evidence type="ECO:0000313" key="5">
    <source>
        <dbReference type="Proteomes" id="UP001152797"/>
    </source>
</evidence>
<keyword evidence="5" id="KW-1185">Reference proteome</keyword>
<name>A0A9P1DV45_9DINO</name>
<dbReference type="EMBL" id="CAMXCT010006573">
    <property type="protein sequence ID" value="CAI4016249.1"/>
    <property type="molecule type" value="Genomic_DNA"/>
</dbReference>
<feature type="transmembrane region" description="Helical" evidence="2">
    <location>
        <begin position="391"/>
        <end position="415"/>
    </location>
</feature>
<accession>A0A9P1DV45</accession>
<dbReference type="InterPro" id="IPR011397">
    <property type="entry name" value="YhfC"/>
</dbReference>